<evidence type="ECO:0000259" key="8">
    <source>
        <dbReference type="Pfam" id="PF02492"/>
    </source>
</evidence>
<protein>
    <recommendedName>
        <fullName evidence="8">CobW/HypB/UreG nucleotide-binding domain-containing protein</fullName>
    </recommendedName>
</protein>
<gene>
    <name evidence="9" type="ORF">LCGC14_0715930</name>
</gene>
<name>A0A0F9QI45_9ZZZZ</name>
<accession>A0A0F9QI45</accession>
<dbReference type="SUPFAM" id="SSF52540">
    <property type="entry name" value="P-loop containing nucleoside triphosphate hydrolases"/>
    <property type="match status" value="1"/>
</dbReference>
<dbReference type="Gene3D" id="3.40.50.300">
    <property type="entry name" value="P-loop containing nucleotide triphosphate hydrolases"/>
    <property type="match status" value="1"/>
</dbReference>
<keyword evidence="5" id="KW-0378">Hydrolase</keyword>
<evidence type="ECO:0000256" key="3">
    <source>
        <dbReference type="ARBA" id="ARBA00022723"/>
    </source>
</evidence>
<keyword evidence="3" id="KW-0479">Metal-binding</keyword>
<dbReference type="InterPro" id="IPR004392">
    <property type="entry name" value="Hyd_mat_HypB"/>
</dbReference>
<dbReference type="PANTHER" id="PTHR30134:SF2">
    <property type="entry name" value="HYDROGENASE MATURATION FACTOR HYPB"/>
    <property type="match status" value="1"/>
</dbReference>
<evidence type="ECO:0000256" key="6">
    <source>
        <dbReference type="ARBA" id="ARBA00022833"/>
    </source>
</evidence>
<dbReference type="Pfam" id="PF02492">
    <property type="entry name" value="cobW"/>
    <property type="match status" value="1"/>
</dbReference>
<evidence type="ECO:0000256" key="7">
    <source>
        <dbReference type="ARBA" id="ARBA00023134"/>
    </source>
</evidence>
<dbReference type="GO" id="GO:0051604">
    <property type="term" value="P:protein maturation"/>
    <property type="evidence" value="ECO:0007669"/>
    <property type="project" value="InterPro"/>
</dbReference>
<keyword evidence="2" id="KW-0533">Nickel</keyword>
<evidence type="ECO:0000256" key="1">
    <source>
        <dbReference type="ARBA" id="ARBA00006211"/>
    </source>
</evidence>
<dbReference type="AlphaFoldDB" id="A0A0F9QI45"/>
<evidence type="ECO:0000256" key="4">
    <source>
        <dbReference type="ARBA" id="ARBA00022741"/>
    </source>
</evidence>
<comment type="similarity">
    <text evidence="1">Belongs to the SIMIBI class G3E GTPase family. HypB/HupM subfamily.</text>
</comment>
<sequence length="223" mass="24765">MKKKEVLVLEELLGSNKKIASEIREKLGKKGILTINILGSPGAGKTSLLERIAERLKPDYKMAVIEGDIETERDAERIRAKGIPAWQIITGGACHLDAKMIGNIFPEIPADLDFLFIENVGNLVCPANYDLGENIRCVLLSIPEGDDKPKKYPKAFTTSDCLIISKSDLLPALPFNLEHAQKEALEINPKLEIFTTSALKDSKINELIEYFLSALHKLRQKNA</sequence>
<dbReference type="GO" id="GO:0008270">
    <property type="term" value="F:zinc ion binding"/>
    <property type="evidence" value="ECO:0007669"/>
    <property type="project" value="TreeGrafter"/>
</dbReference>
<proteinExistence type="inferred from homology"/>
<keyword evidence="6" id="KW-0862">Zinc</keyword>
<organism evidence="9">
    <name type="scientific">marine sediment metagenome</name>
    <dbReference type="NCBI Taxonomy" id="412755"/>
    <lineage>
        <taxon>unclassified sequences</taxon>
        <taxon>metagenomes</taxon>
        <taxon>ecological metagenomes</taxon>
    </lineage>
</organism>
<dbReference type="InterPro" id="IPR003495">
    <property type="entry name" value="CobW/HypB/UreG_nucleotide-bd"/>
</dbReference>
<reference evidence="9" key="1">
    <citation type="journal article" date="2015" name="Nature">
        <title>Complex archaea that bridge the gap between prokaryotes and eukaryotes.</title>
        <authorList>
            <person name="Spang A."/>
            <person name="Saw J.H."/>
            <person name="Jorgensen S.L."/>
            <person name="Zaremba-Niedzwiedzka K."/>
            <person name="Martijn J."/>
            <person name="Lind A.E."/>
            <person name="van Eijk R."/>
            <person name="Schleper C."/>
            <person name="Guy L."/>
            <person name="Ettema T.J."/>
        </authorList>
    </citation>
    <scope>NUCLEOTIDE SEQUENCE</scope>
</reference>
<dbReference type="GO" id="GO:0005525">
    <property type="term" value="F:GTP binding"/>
    <property type="evidence" value="ECO:0007669"/>
    <property type="project" value="UniProtKB-KW"/>
</dbReference>
<dbReference type="PIRSF" id="PIRSF005624">
    <property type="entry name" value="Ni-bind_GTPase"/>
    <property type="match status" value="1"/>
</dbReference>
<comment type="caution">
    <text evidence="9">The sequence shown here is derived from an EMBL/GenBank/DDBJ whole genome shotgun (WGS) entry which is preliminary data.</text>
</comment>
<dbReference type="EMBL" id="LAZR01001599">
    <property type="protein sequence ID" value="KKN42174.1"/>
    <property type="molecule type" value="Genomic_DNA"/>
</dbReference>
<feature type="domain" description="CobW/HypB/UreG nucleotide-binding" evidence="8">
    <location>
        <begin position="34"/>
        <end position="194"/>
    </location>
</feature>
<dbReference type="NCBIfam" id="TIGR00073">
    <property type="entry name" value="hypB"/>
    <property type="match status" value="1"/>
</dbReference>
<keyword evidence="7" id="KW-0342">GTP-binding</keyword>
<evidence type="ECO:0000256" key="2">
    <source>
        <dbReference type="ARBA" id="ARBA00022596"/>
    </source>
</evidence>
<keyword evidence="4" id="KW-0547">Nucleotide-binding</keyword>
<dbReference type="PANTHER" id="PTHR30134">
    <property type="entry name" value="HYDROGENASE PROTEIN ASSEMBLY PROTEIN, NICKEL CHAPERONE"/>
    <property type="match status" value="1"/>
</dbReference>
<evidence type="ECO:0000256" key="5">
    <source>
        <dbReference type="ARBA" id="ARBA00022801"/>
    </source>
</evidence>
<dbReference type="InterPro" id="IPR027417">
    <property type="entry name" value="P-loop_NTPase"/>
</dbReference>
<dbReference type="GO" id="GO:0016151">
    <property type="term" value="F:nickel cation binding"/>
    <property type="evidence" value="ECO:0007669"/>
    <property type="project" value="InterPro"/>
</dbReference>
<dbReference type="GO" id="GO:0003924">
    <property type="term" value="F:GTPase activity"/>
    <property type="evidence" value="ECO:0007669"/>
    <property type="project" value="InterPro"/>
</dbReference>
<evidence type="ECO:0000313" key="9">
    <source>
        <dbReference type="EMBL" id="KKN42174.1"/>
    </source>
</evidence>